<dbReference type="InterPro" id="IPR004323">
    <property type="entry name" value="Ion_tolerance_CutA"/>
</dbReference>
<comment type="similarity">
    <text evidence="1">Belongs to the CutA family.</text>
</comment>
<name>A0ABV4Y8G2_9CYAN</name>
<dbReference type="InterPro" id="IPR015867">
    <property type="entry name" value="N-reg_PII/ATP_PRibTrfase_C"/>
</dbReference>
<gene>
    <name evidence="2" type="primary">cutA</name>
    <name evidence="2" type="ORF">ACE1B6_05905</name>
</gene>
<proteinExistence type="inferred from homology"/>
<protein>
    <submittedName>
        <fullName evidence="2">Divalent-cation tolerance protein CutA</fullName>
    </submittedName>
</protein>
<evidence type="ECO:0000256" key="1">
    <source>
        <dbReference type="ARBA" id="ARBA00010169"/>
    </source>
</evidence>
<dbReference type="RefSeq" id="WP_413256319.1">
    <property type="nucleotide sequence ID" value="NZ_JBHFNS010000020.1"/>
</dbReference>
<dbReference type="Pfam" id="PF03091">
    <property type="entry name" value="CutA1"/>
    <property type="match status" value="1"/>
</dbReference>
<dbReference type="PANTHER" id="PTHR23419">
    <property type="entry name" value="DIVALENT CATION TOLERANCE CUTA-RELATED"/>
    <property type="match status" value="1"/>
</dbReference>
<evidence type="ECO:0000313" key="2">
    <source>
        <dbReference type="EMBL" id="MFB2934793.1"/>
    </source>
</evidence>
<dbReference type="PANTHER" id="PTHR23419:SF8">
    <property type="entry name" value="FI09726P"/>
    <property type="match status" value="1"/>
</dbReference>
<accession>A0ABV4Y8G2</accession>
<dbReference type="Gene3D" id="3.30.70.120">
    <property type="match status" value="1"/>
</dbReference>
<organism evidence="2 3">
    <name type="scientific">Floridaenema fluviatile BLCC-F154</name>
    <dbReference type="NCBI Taxonomy" id="3153640"/>
    <lineage>
        <taxon>Bacteria</taxon>
        <taxon>Bacillati</taxon>
        <taxon>Cyanobacteriota</taxon>
        <taxon>Cyanophyceae</taxon>
        <taxon>Oscillatoriophycideae</taxon>
        <taxon>Aerosakkonematales</taxon>
        <taxon>Aerosakkonemataceae</taxon>
        <taxon>Floridanema</taxon>
        <taxon>Floridanema fluviatile</taxon>
    </lineage>
</organism>
<dbReference type="Proteomes" id="UP001576776">
    <property type="component" value="Unassembled WGS sequence"/>
</dbReference>
<reference evidence="2 3" key="1">
    <citation type="submission" date="2024-09" db="EMBL/GenBank/DDBJ databases">
        <title>Floridaenema gen nov. (Aerosakkonemataceae, Aerosakkonematales ord. nov., Cyanobacteria) from benthic tropical and subtropical fresh waters, with the description of four new species.</title>
        <authorList>
            <person name="Moretto J.A."/>
            <person name="Berthold D.E."/>
            <person name="Lefler F.W."/>
            <person name="Huang I.-S."/>
            <person name="Laughinghouse H. IV."/>
        </authorList>
    </citation>
    <scope>NUCLEOTIDE SEQUENCE [LARGE SCALE GENOMIC DNA]</scope>
    <source>
        <strain evidence="2 3">BLCC-F154</strain>
    </source>
</reference>
<comment type="caution">
    <text evidence="2">The sequence shown here is derived from an EMBL/GenBank/DDBJ whole genome shotgun (WGS) entry which is preliminary data.</text>
</comment>
<dbReference type="InterPro" id="IPR011322">
    <property type="entry name" value="N-reg_PII-like_a/b"/>
</dbReference>
<keyword evidence="3" id="KW-1185">Reference proteome</keyword>
<dbReference type="SUPFAM" id="SSF54913">
    <property type="entry name" value="GlnB-like"/>
    <property type="match status" value="1"/>
</dbReference>
<dbReference type="EMBL" id="JBHFNS010000020">
    <property type="protein sequence ID" value="MFB2934793.1"/>
    <property type="molecule type" value="Genomic_DNA"/>
</dbReference>
<sequence>MNKTPETQYGVVLVTAPSQAEAEEIAQSLVESKLAACVSFTPIKSIYTWQGELYKEEEWQLLIKTDLAKFETLAAKVKELHSYEVPEIVALPLLAGYPPYLAWISENVPGEGI</sequence>
<evidence type="ECO:0000313" key="3">
    <source>
        <dbReference type="Proteomes" id="UP001576776"/>
    </source>
</evidence>